<evidence type="ECO:0000256" key="1">
    <source>
        <dbReference type="ARBA" id="ARBA00004498"/>
    </source>
</evidence>
<dbReference type="InterPro" id="IPR006586">
    <property type="entry name" value="ADAM_Cys-rich"/>
</dbReference>
<keyword evidence="12" id="KW-0865">Zymogen</keyword>
<feature type="chain" id="PRO_5032737178" evidence="20">
    <location>
        <begin position="29"/>
        <end position="1595"/>
    </location>
</feature>
<feature type="disulfide bond" evidence="17">
    <location>
        <begin position="570"/>
        <end position="607"/>
    </location>
</feature>
<feature type="domain" description="PLAC" evidence="22">
    <location>
        <begin position="1543"/>
        <end position="1583"/>
    </location>
</feature>
<dbReference type="Pfam" id="PF00090">
    <property type="entry name" value="TSP_1"/>
    <property type="match status" value="1"/>
</dbReference>
<keyword evidence="16" id="KW-0106">Calcium</keyword>
<keyword evidence="10 16" id="KW-0862">Zinc</keyword>
<evidence type="ECO:0000256" key="7">
    <source>
        <dbReference type="ARBA" id="ARBA00022729"/>
    </source>
</evidence>
<keyword evidence="2" id="KW-0964">Secreted</keyword>
<dbReference type="Pfam" id="PF01562">
    <property type="entry name" value="Pep_M12B_propep"/>
    <property type="match status" value="1"/>
</dbReference>
<dbReference type="Gene3D" id="3.40.1620.60">
    <property type="match status" value="1"/>
</dbReference>
<evidence type="ECO:0000256" key="10">
    <source>
        <dbReference type="ARBA" id="ARBA00022833"/>
    </source>
</evidence>
<feature type="binding site" evidence="16">
    <location>
        <position position="465"/>
    </location>
    <ligand>
        <name>Ca(2+)</name>
        <dbReference type="ChEBI" id="CHEBI:29108"/>
        <label>1</label>
    </ligand>
</feature>
<accession>A0A8B6HLB8</accession>
<dbReference type="GO" id="GO:0006508">
    <property type="term" value="P:proteolysis"/>
    <property type="evidence" value="ECO:0007669"/>
    <property type="project" value="UniProtKB-KW"/>
</dbReference>
<dbReference type="PROSITE" id="PS50215">
    <property type="entry name" value="ADAM_MEPRO"/>
    <property type="match status" value="1"/>
</dbReference>
<dbReference type="Gene3D" id="2.20.100.10">
    <property type="entry name" value="Thrombospondin type-1 (TSP1) repeat"/>
    <property type="match status" value="7"/>
</dbReference>
<dbReference type="PRINTS" id="PR01857">
    <property type="entry name" value="ADAMTSFAMILY"/>
</dbReference>
<feature type="binding site" evidence="16 18">
    <location>
        <position position="401"/>
    </location>
    <ligand>
        <name>Zn(2+)</name>
        <dbReference type="ChEBI" id="CHEBI:29105"/>
        <note>catalytic</note>
    </ligand>
</feature>
<reference evidence="23" key="1">
    <citation type="submission" date="2018-11" db="EMBL/GenBank/DDBJ databases">
        <authorList>
            <person name="Alioto T."/>
            <person name="Alioto T."/>
        </authorList>
    </citation>
    <scope>NUCLEOTIDE SEQUENCE</scope>
</reference>
<dbReference type="SMART" id="SM00608">
    <property type="entry name" value="ACR"/>
    <property type="match status" value="1"/>
</dbReference>
<feature type="disulfide bond" evidence="17">
    <location>
        <begin position="360"/>
        <end position="367"/>
    </location>
</feature>
<dbReference type="OrthoDB" id="412680at2759"/>
<feature type="disulfide bond" evidence="17">
    <location>
        <begin position="503"/>
        <end position="523"/>
    </location>
</feature>
<evidence type="ECO:0000256" key="8">
    <source>
        <dbReference type="ARBA" id="ARBA00022737"/>
    </source>
</evidence>
<comment type="caution">
    <text evidence="18">Lacks conserved residue(s) required for the propagation of feature annotation.</text>
</comment>
<dbReference type="GO" id="GO:0007229">
    <property type="term" value="P:integrin-mediated signaling pathway"/>
    <property type="evidence" value="ECO:0007669"/>
    <property type="project" value="UniProtKB-KW"/>
</dbReference>
<feature type="disulfide bond" evidence="17">
    <location>
        <begin position="512"/>
        <end position="542"/>
    </location>
</feature>
<evidence type="ECO:0000259" key="21">
    <source>
        <dbReference type="PROSITE" id="PS50215"/>
    </source>
</evidence>
<organism evidence="23 24">
    <name type="scientific">Mytilus galloprovincialis</name>
    <name type="common">Mediterranean mussel</name>
    <dbReference type="NCBI Taxonomy" id="29158"/>
    <lineage>
        <taxon>Eukaryota</taxon>
        <taxon>Metazoa</taxon>
        <taxon>Spiralia</taxon>
        <taxon>Lophotrochozoa</taxon>
        <taxon>Mollusca</taxon>
        <taxon>Bivalvia</taxon>
        <taxon>Autobranchia</taxon>
        <taxon>Pteriomorphia</taxon>
        <taxon>Mytilida</taxon>
        <taxon>Mytiloidea</taxon>
        <taxon>Mytilidae</taxon>
        <taxon>Mytilinae</taxon>
        <taxon>Mytilus</taxon>
    </lineage>
</organism>
<dbReference type="Gene3D" id="2.60.120.830">
    <property type="match status" value="1"/>
</dbReference>
<evidence type="ECO:0000256" key="3">
    <source>
        <dbReference type="ARBA" id="ARBA00022530"/>
    </source>
</evidence>
<evidence type="ECO:0000313" key="24">
    <source>
        <dbReference type="Proteomes" id="UP000596742"/>
    </source>
</evidence>
<evidence type="ECO:0000313" key="23">
    <source>
        <dbReference type="EMBL" id="VDI81286.1"/>
    </source>
</evidence>
<dbReference type="SUPFAM" id="SSF82895">
    <property type="entry name" value="TSP-1 type 1 repeat"/>
    <property type="match status" value="7"/>
</dbReference>
<keyword evidence="6 16" id="KW-0479">Metal-binding</keyword>
<evidence type="ECO:0000256" key="14">
    <source>
        <dbReference type="ARBA" id="ARBA00023180"/>
    </source>
</evidence>
<feature type="binding site" evidence="16">
    <location>
        <position position="258"/>
    </location>
    <ligand>
        <name>Ca(2+)</name>
        <dbReference type="ChEBI" id="CHEBI:29108"/>
        <label>1</label>
    </ligand>
</feature>
<dbReference type="FunFam" id="2.20.100.10:FF:000006">
    <property type="entry name" value="A disintegrin and metalloproteinase with thrombospondin motifs 1"/>
    <property type="match status" value="1"/>
</dbReference>
<dbReference type="InterPro" id="IPR036383">
    <property type="entry name" value="TSP1_rpt_sf"/>
</dbReference>
<dbReference type="InterPro" id="IPR013273">
    <property type="entry name" value="ADAMTS/ADAMTS-like"/>
</dbReference>
<dbReference type="GO" id="GO:0004222">
    <property type="term" value="F:metalloendopeptidase activity"/>
    <property type="evidence" value="ECO:0007669"/>
    <property type="project" value="InterPro"/>
</dbReference>
<comment type="cofactor">
    <cofactor evidence="16">
        <name>Zn(2+)</name>
        <dbReference type="ChEBI" id="CHEBI:29105"/>
    </cofactor>
    <text evidence="16">Binds 1 zinc ion per subunit.</text>
</comment>
<feature type="binding site" evidence="16">
    <location>
        <position position="349"/>
    </location>
    <ligand>
        <name>Ca(2+)</name>
        <dbReference type="ChEBI" id="CHEBI:29108"/>
        <label>1</label>
    </ligand>
</feature>
<dbReference type="Proteomes" id="UP000596742">
    <property type="component" value="Unassembled WGS sequence"/>
</dbReference>
<comment type="caution">
    <text evidence="23">The sequence shown here is derived from an EMBL/GenBank/DDBJ whole genome shotgun (WGS) entry which is preliminary data.</text>
</comment>
<dbReference type="FunFam" id="2.60.120.830:FF:000001">
    <property type="entry name" value="A disintegrin and metalloproteinase with thrombospondin motifs 1"/>
    <property type="match status" value="1"/>
</dbReference>
<dbReference type="Pfam" id="PF17771">
    <property type="entry name" value="ADAMTS_CR_2"/>
    <property type="match status" value="1"/>
</dbReference>
<evidence type="ECO:0000256" key="2">
    <source>
        <dbReference type="ARBA" id="ARBA00022525"/>
    </source>
</evidence>
<keyword evidence="3" id="KW-0272">Extracellular matrix</keyword>
<dbReference type="FunFam" id="3.40.390.10:FF:000001">
    <property type="entry name" value="A disintegrin and metalloproteinase with thrombospondin motifs 1"/>
    <property type="match status" value="1"/>
</dbReference>
<evidence type="ECO:0000259" key="22">
    <source>
        <dbReference type="PROSITE" id="PS50900"/>
    </source>
</evidence>
<feature type="disulfide bond" evidence="17">
    <location>
        <begin position="418"/>
        <end position="446"/>
    </location>
</feature>
<feature type="active site" evidence="15 18">
    <location>
        <position position="402"/>
    </location>
</feature>
<gene>
    <name evidence="23" type="ORF">MGAL_10B083428</name>
</gene>
<dbReference type="InterPro" id="IPR010909">
    <property type="entry name" value="PLAC"/>
</dbReference>
<evidence type="ECO:0000256" key="6">
    <source>
        <dbReference type="ARBA" id="ARBA00022723"/>
    </source>
</evidence>
<keyword evidence="24" id="KW-1185">Reference proteome</keyword>
<dbReference type="Gene3D" id="3.40.390.10">
    <property type="entry name" value="Collagenase (Catalytic Domain)"/>
    <property type="match status" value="1"/>
</dbReference>
<dbReference type="InterPro" id="IPR045371">
    <property type="entry name" value="ADAMTS_CR_3"/>
</dbReference>
<dbReference type="PROSITE" id="PS50092">
    <property type="entry name" value="TSP1"/>
    <property type="match status" value="7"/>
</dbReference>
<dbReference type="SMART" id="SM00209">
    <property type="entry name" value="TSP1"/>
    <property type="match status" value="7"/>
</dbReference>
<dbReference type="InterPro" id="IPR000884">
    <property type="entry name" value="TSP1_rpt"/>
</dbReference>
<evidence type="ECO:0000256" key="12">
    <source>
        <dbReference type="ARBA" id="ARBA00023145"/>
    </source>
</evidence>
<feature type="binding site" evidence="16 18">
    <location>
        <position position="405"/>
    </location>
    <ligand>
        <name>Zn(2+)</name>
        <dbReference type="ChEBI" id="CHEBI:29105"/>
        <note>catalytic</note>
    </ligand>
</feature>
<keyword evidence="8" id="KW-0677">Repeat</keyword>
<dbReference type="InterPro" id="IPR024079">
    <property type="entry name" value="MetalloPept_cat_dom_sf"/>
</dbReference>
<keyword evidence="9 23" id="KW-0378">Hydrolase</keyword>
<feature type="binding site" evidence="16">
    <location>
        <position position="342"/>
    </location>
    <ligand>
        <name>Ca(2+)</name>
        <dbReference type="ChEBI" id="CHEBI:29108"/>
        <label>1</label>
    </ligand>
</feature>
<sequence>MKTLSITLCNFHLSFKLIYIILIIPATCDTNDGLHFPDPRQASFVADLDQYEISIPSRVSSNGIHISYSLEPHSGREKRSHQRQKKQKDSIHYKINIDKSDVILKLEPNHKFISPSLLIERRTNSYKNVTDSVFRRYGDRSLCHFTGQIVGDSSSKVALETCNGLRGFVHSSSVAYFIEPVLGHSNTSNGHPHIVYNSSSLPFKFQNTRDHSTQEKITVPCDAKDNQDEIQRERWEQHGRTRRSTRKRRSISVEHNVEAMVVVDPMMMDYYKNEDVTNYVLTIMNMVVSLFHDASLGNAINIVLVRLVLLEEHQEDLVITHHADKSLRSFCKWQMNMNFKDDDHPNHHDIAILLTKKDICSRMNEPCSTLGLSMMSGMCQPHRSCNINEDTGLAMAFTVAHELGHNFGMKHDGLHNSCEMKDEDDFMYVMSSHLLVASPNMKWSKCSKKEITKFVDRGWGYCLNDDPGNLGEDSFNYPVLPPGTMYDADHQCRLMYGPGAALCEGMKREDICNTLWCRVNNRCSTRLEAAAEGTICGKNKWCFNGKCVEIGERPEAINGNWGEWSSWSDCTRTCDAGVSIIERHCDNPQPSHGGKYCIGERKRFRICNTEPCPENVPSFLHVQCEEFNYIPYKNGLYEWEAVPTPNTPCQLHCKPKDKFFSVMLRDTVVDGTPCTPGKKNMCISGKCMHVGCDYVINSNAKEDHCGVCRGDGTTCETIKDQYNETQGLGYVEAAIIPKNARNLLVEEVAEANNYLAVQNDKGEYYLNGNWFIQWSGDYEIAGTILTYQRHRNKEMFKAAGPLKEPLHIMLLLQGRNPGVRFEYTVPKENFTDMRPPDFTWQYQDWTHCTSSCGGGTQRSEVICVEKEAGIVDDIYCNSTSNPDDKQRVCNAHLCPARWWTGPWQHCSVTCGNDGIHRRTVICVRSLGKDEQIALEDTACEELEKPAEAERCREKVPCPGTSEWVTTDWSSCAENVCGIRTRTVTCIDLSIGCDSASMPSSWSKCSNVSCGYWVTEEWGICSSECDSGTRVRKVSCVSSQFCDLDLEPPNQEPCNTHTCPTTTTVSTTTKITTTSATTTSTSAPTTTRKEMATADLFNIHEYLPEAKKVSNSNGISNENEKLNEKDTILEGNTQEDLLNNNDGNAKLEEVNLGNGKIVELHEGGFENGMERNMDNIFSEMHISGPKDFSLQSKSSENNNELQNKSTSIPESEVSQMSTDDKNIKEDLEDVPDMYNVIELGHDENNVSKSVSKNDLHNNKTSNVTNVKDTTANKTLELTISIKEGGDDEKTNITIPQAVDEDIVDIQSQTGNDKHQHKHQIQGIENIGQTEVKVDIKELGPGRIPDGMRRPLPDLISVDSLLDNLHILTNSNGEDDLKWTVDGWTECSRLCGYGVQTRQVWCKNETSGDIKDEEDCDILTKPTAIKSCIIEKCRDWKTSPWNQCSSTCGYAVQKRTVTCPDKHQCDPDQRPTDLQNCKVPACLAWIQGQWSKCSQTCNGGQQIRLVECVNMTSQRIAVGCPEPLKPAESQDCNTDACPNQDRELKKHTCDSNVMSYKVCRALRRMGHCNKMFVKVKCCKTCEERKWRENRPKGDLER</sequence>
<dbReference type="Pfam" id="PF05986">
    <property type="entry name" value="ADAMTS_spacer1"/>
    <property type="match status" value="1"/>
</dbReference>
<dbReference type="GO" id="GO:0046872">
    <property type="term" value="F:metal ion binding"/>
    <property type="evidence" value="ECO:0007669"/>
    <property type="project" value="UniProtKB-KW"/>
</dbReference>
<dbReference type="Pfam" id="PF19030">
    <property type="entry name" value="TSP1_ADAMTS"/>
    <property type="match status" value="6"/>
</dbReference>
<feature type="compositionally biased region" description="Polar residues" evidence="19">
    <location>
        <begin position="1188"/>
        <end position="1216"/>
    </location>
</feature>
<dbReference type="EC" id="3.4.24.-" evidence="23"/>
<dbReference type="InterPro" id="IPR002870">
    <property type="entry name" value="Peptidase_M12B_N"/>
</dbReference>
<dbReference type="PANTHER" id="PTHR13723">
    <property type="entry name" value="ADAMTS A DISINTEGRIN AND METALLOPROTEASE WITH THROMBOSPONDIN MOTIFS PROTEASE"/>
    <property type="match status" value="1"/>
</dbReference>
<dbReference type="Pfam" id="PF01421">
    <property type="entry name" value="Reprolysin"/>
    <property type="match status" value="1"/>
</dbReference>
<feature type="disulfide bond" evidence="17">
    <location>
        <begin position="585"/>
        <end position="597"/>
    </location>
</feature>
<dbReference type="PROSITE" id="PS50900">
    <property type="entry name" value="PLAC"/>
    <property type="match status" value="1"/>
</dbReference>
<keyword evidence="4" id="KW-0645">Protease</keyword>
<feature type="region of interest" description="Disordered" evidence="19">
    <location>
        <begin position="70"/>
        <end position="90"/>
    </location>
</feature>
<evidence type="ECO:0000256" key="16">
    <source>
        <dbReference type="PIRSR" id="PIRSR613273-2"/>
    </source>
</evidence>
<dbReference type="GO" id="GO:0031012">
    <property type="term" value="C:extracellular matrix"/>
    <property type="evidence" value="ECO:0007669"/>
    <property type="project" value="TreeGrafter"/>
</dbReference>
<feature type="binding site" evidence="16">
    <location>
        <position position="465"/>
    </location>
    <ligand>
        <name>Ca(2+)</name>
        <dbReference type="ChEBI" id="CHEBI:29108"/>
        <label>2</label>
    </ligand>
</feature>
<dbReference type="SUPFAM" id="SSF55486">
    <property type="entry name" value="Metalloproteases ('zincins'), catalytic domain"/>
    <property type="match status" value="1"/>
</dbReference>
<evidence type="ECO:0000256" key="4">
    <source>
        <dbReference type="ARBA" id="ARBA00022670"/>
    </source>
</evidence>
<keyword evidence="23" id="KW-0401">Integrin</keyword>
<evidence type="ECO:0000256" key="5">
    <source>
        <dbReference type="ARBA" id="ARBA00022685"/>
    </source>
</evidence>
<keyword evidence="11" id="KW-0482">Metalloprotease</keyword>
<dbReference type="InterPro" id="IPR050439">
    <property type="entry name" value="ADAMTS_ADAMTS-like"/>
</dbReference>
<keyword evidence="13 17" id="KW-1015">Disulfide bond</keyword>
<evidence type="ECO:0000256" key="17">
    <source>
        <dbReference type="PIRSR" id="PIRSR613273-3"/>
    </source>
</evidence>
<feature type="domain" description="Peptidase M12B" evidence="21">
    <location>
        <begin position="255"/>
        <end position="467"/>
    </location>
</feature>
<feature type="binding site" description="in inhibited form" evidence="16">
    <location>
        <position position="221"/>
    </location>
    <ligand>
        <name>Zn(2+)</name>
        <dbReference type="ChEBI" id="CHEBI:29105"/>
        <note>catalytic</note>
    </ligand>
</feature>
<feature type="compositionally biased region" description="Basic residues" evidence="19">
    <location>
        <begin position="76"/>
        <end position="86"/>
    </location>
</feature>
<feature type="binding site" evidence="16">
    <location>
        <position position="258"/>
    </location>
    <ligand>
        <name>Ca(2+)</name>
        <dbReference type="ChEBI" id="CHEBI:29108"/>
        <label>2</label>
    </ligand>
</feature>
<dbReference type="FunFam" id="2.20.100.10:FF:000005">
    <property type="entry name" value="ADAM metallopeptidase with thrombospondin type 1 motif 9"/>
    <property type="match status" value="2"/>
</dbReference>
<dbReference type="InterPro" id="IPR010294">
    <property type="entry name" value="ADAMTS_spacer1"/>
</dbReference>
<feature type="disulfide bond" evidence="17">
    <location>
        <begin position="574"/>
        <end position="612"/>
    </location>
</feature>
<feature type="region of interest" description="Disordered" evidence="19">
    <location>
        <begin position="1184"/>
        <end position="1223"/>
    </location>
</feature>
<feature type="binding site" evidence="16">
    <location>
        <position position="342"/>
    </location>
    <ligand>
        <name>Ca(2+)</name>
        <dbReference type="ChEBI" id="CHEBI:29108"/>
        <label>2</label>
    </ligand>
</feature>
<evidence type="ECO:0000256" key="9">
    <source>
        <dbReference type="ARBA" id="ARBA00022801"/>
    </source>
</evidence>
<comment type="subcellular location">
    <subcellularLocation>
        <location evidence="1">Secreted</location>
        <location evidence="1">Extracellular space</location>
        <location evidence="1">Extracellular matrix</location>
    </subcellularLocation>
</comment>
<protein>
    <submittedName>
        <fullName evidence="23">A disintegrin and metalloproteinase with thrombospondin motifs 12</fullName>
        <ecNumber evidence="23">3.4.24.-</ecNumber>
    </submittedName>
</protein>
<feature type="disulfide bond" evidence="17">
    <location>
        <begin position="331"/>
        <end position="385"/>
    </location>
</feature>
<keyword evidence="7 20" id="KW-0732">Signal</keyword>
<feature type="disulfide bond" evidence="17">
    <location>
        <begin position="379"/>
        <end position="462"/>
    </location>
</feature>
<feature type="disulfide bond" evidence="17">
    <location>
        <begin position="492"/>
        <end position="517"/>
    </location>
</feature>
<dbReference type="GO" id="GO:0030198">
    <property type="term" value="P:extracellular matrix organization"/>
    <property type="evidence" value="ECO:0007669"/>
    <property type="project" value="InterPro"/>
</dbReference>
<evidence type="ECO:0000256" key="19">
    <source>
        <dbReference type="SAM" id="MobiDB-lite"/>
    </source>
</evidence>
<dbReference type="CDD" id="cd04273">
    <property type="entry name" value="ZnMc_ADAMTS_like"/>
    <property type="match status" value="1"/>
</dbReference>
<dbReference type="EMBL" id="UYJE01010248">
    <property type="protein sequence ID" value="VDI81286.1"/>
    <property type="molecule type" value="Genomic_DNA"/>
</dbReference>
<dbReference type="InterPro" id="IPR041645">
    <property type="entry name" value="ADAMTS_CR_2"/>
</dbReference>
<feature type="binding site" evidence="16">
    <location>
        <position position="462"/>
    </location>
    <ligand>
        <name>Ca(2+)</name>
        <dbReference type="ChEBI" id="CHEBI:29108"/>
        <label>1</label>
    </ligand>
</feature>
<dbReference type="PANTHER" id="PTHR13723:SF200">
    <property type="entry name" value="ADAM METALLOPEPTIDASE WITH THROMBOSPONDIN TYPE 1 MOTIF B, ISOFORM B"/>
    <property type="match status" value="1"/>
</dbReference>
<dbReference type="Pfam" id="PF19236">
    <property type="entry name" value="ADAMTS_CR_3"/>
    <property type="match status" value="1"/>
</dbReference>
<dbReference type="InterPro" id="IPR001590">
    <property type="entry name" value="Peptidase_M12B"/>
</dbReference>
<feature type="disulfide bond" evidence="17">
    <location>
        <begin position="536"/>
        <end position="547"/>
    </location>
</feature>
<evidence type="ECO:0000256" key="11">
    <source>
        <dbReference type="ARBA" id="ARBA00023049"/>
    </source>
</evidence>
<name>A0A8B6HLB8_MYTGA</name>
<feature type="signal peptide" evidence="20">
    <location>
        <begin position="1"/>
        <end position="28"/>
    </location>
</feature>
<feature type="binding site" evidence="16 18">
    <location>
        <position position="411"/>
    </location>
    <ligand>
        <name>Zn(2+)</name>
        <dbReference type="ChEBI" id="CHEBI:29105"/>
        <note>catalytic</note>
    </ligand>
</feature>
<evidence type="ECO:0000256" key="18">
    <source>
        <dbReference type="PROSITE-ProRule" id="PRU00276"/>
    </source>
</evidence>
<keyword evidence="5" id="KW-0165">Cleavage on pair of basic residues</keyword>
<proteinExistence type="predicted"/>
<evidence type="ECO:0000256" key="15">
    <source>
        <dbReference type="PIRSR" id="PIRSR613273-1"/>
    </source>
</evidence>
<keyword evidence="14" id="KW-0325">Glycoprotein</keyword>
<evidence type="ECO:0000256" key="20">
    <source>
        <dbReference type="SAM" id="SignalP"/>
    </source>
</evidence>
<evidence type="ECO:0000256" key="13">
    <source>
        <dbReference type="ARBA" id="ARBA00023157"/>
    </source>
</evidence>